<dbReference type="NCBIfam" id="TIGR00174">
    <property type="entry name" value="miaA"/>
    <property type="match status" value="1"/>
</dbReference>
<keyword evidence="5 10" id="KW-0819">tRNA processing</keyword>
<evidence type="ECO:0000313" key="15">
    <source>
        <dbReference type="Proteomes" id="UP000189941"/>
    </source>
</evidence>
<comment type="caution">
    <text evidence="10">Lacks conserved residue(s) required for the propagation of feature annotation.</text>
</comment>
<evidence type="ECO:0000256" key="9">
    <source>
        <dbReference type="ARBA" id="ARBA00049563"/>
    </source>
</evidence>
<proteinExistence type="inferred from homology"/>
<dbReference type="STRING" id="1121925.SAMN02746011_01370"/>
<protein>
    <recommendedName>
        <fullName evidence="10">tRNA dimethylallyltransferase</fullName>
        <ecNumber evidence="10">2.5.1.75</ecNumber>
    </recommendedName>
    <alternativeName>
        <fullName evidence="10">Dimethylallyl diphosphate:tRNA dimethylallyltransferase</fullName>
        <shortName evidence="10">DMAPP:tRNA dimethylallyltransferase</shortName>
        <shortName evidence="10">DMATase</shortName>
    </alternativeName>
    <alternativeName>
        <fullName evidence="10">Isopentenyl-diphosphate:tRNA isopentenyltransferase</fullName>
        <shortName evidence="10">IPP transferase</shortName>
        <shortName evidence="10">IPPT</shortName>
        <shortName evidence="10">IPTase</shortName>
    </alternativeName>
</protein>
<evidence type="ECO:0000256" key="8">
    <source>
        <dbReference type="ARBA" id="ARBA00022842"/>
    </source>
</evidence>
<keyword evidence="15" id="KW-1185">Reference proteome</keyword>
<dbReference type="GO" id="GO:0006400">
    <property type="term" value="P:tRNA modification"/>
    <property type="evidence" value="ECO:0007669"/>
    <property type="project" value="TreeGrafter"/>
</dbReference>
<keyword evidence="8 10" id="KW-0460">Magnesium</keyword>
<evidence type="ECO:0000256" key="11">
    <source>
        <dbReference type="RuleBase" id="RU003783"/>
    </source>
</evidence>
<dbReference type="Gene3D" id="3.40.50.300">
    <property type="entry name" value="P-loop containing nucleotide triphosphate hydrolases"/>
    <property type="match status" value="1"/>
</dbReference>
<feature type="binding site" evidence="10">
    <location>
        <begin position="17"/>
        <end position="22"/>
    </location>
    <ligand>
        <name>substrate</name>
    </ligand>
</feature>
<feature type="region of interest" description="Interaction with substrate tRNA" evidence="10">
    <location>
        <begin position="40"/>
        <end position="43"/>
    </location>
</feature>
<keyword evidence="6 10" id="KW-0547">Nucleotide-binding</keyword>
<evidence type="ECO:0000256" key="2">
    <source>
        <dbReference type="ARBA" id="ARBA00003213"/>
    </source>
</evidence>
<accession>A0A1T4MAP5</accession>
<dbReference type="PANTHER" id="PTHR11088">
    <property type="entry name" value="TRNA DIMETHYLALLYLTRANSFERASE"/>
    <property type="match status" value="1"/>
</dbReference>
<evidence type="ECO:0000256" key="1">
    <source>
        <dbReference type="ARBA" id="ARBA00001946"/>
    </source>
</evidence>
<dbReference type="PANTHER" id="PTHR11088:SF60">
    <property type="entry name" value="TRNA DIMETHYLALLYLTRANSFERASE"/>
    <property type="match status" value="1"/>
</dbReference>
<dbReference type="InterPro" id="IPR039657">
    <property type="entry name" value="Dimethylallyltransferase"/>
</dbReference>
<evidence type="ECO:0000256" key="7">
    <source>
        <dbReference type="ARBA" id="ARBA00022840"/>
    </source>
</evidence>
<organism evidence="14 15">
    <name type="scientific">Globicatella sulfidifaciens DSM 15739</name>
    <dbReference type="NCBI Taxonomy" id="1121925"/>
    <lineage>
        <taxon>Bacteria</taxon>
        <taxon>Bacillati</taxon>
        <taxon>Bacillota</taxon>
        <taxon>Bacilli</taxon>
        <taxon>Lactobacillales</taxon>
        <taxon>Aerococcaceae</taxon>
        <taxon>Globicatella</taxon>
    </lineage>
</organism>
<dbReference type="HAMAP" id="MF_00185">
    <property type="entry name" value="IPP_trans"/>
    <property type="match status" value="1"/>
</dbReference>
<dbReference type="OrthoDB" id="9776390at2"/>
<reference evidence="15" key="1">
    <citation type="submission" date="2017-02" db="EMBL/GenBank/DDBJ databases">
        <authorList>
            <person name="Varghese N."/>
            <person name="Submissions S."/>
        </authorList>
    </citation>
    <scope>NUCLEOTIDE SEQUENCE [LARGE SCALE GENOMIC DNA]</scope>
    <source>
        <strain evidence="15">DSM 15739</strain>
    </source>
</reference>
<dbReference type="RefSeq" id="WP_078756106.1">
    <property type="nucleotide sequence ID" value="NZ_FUWO01000011.1"/>
</dbReference>
<evidence type="ECO:0000256" key="10">
    <source>
        <dbReference type="HAMAP-Rule" id="MF_00185"/>
    </source>
</evidence>
<evidence type="ECO:0000256" key="3">
    <source>
        <dbReference type="ARBA" id="ARBA00005842"/>
    </source>
</evidence>
<comment type="subunit">
    <text evidence="10">Monomer.</text>
</comment>
<evidence type="ECO:0000256" key="13">
    <source>
        <dbReference type="RuleBase" id="RU003785"/>
    </source>
</evidence>
<evidence type="ECO:0000256" key="4">
    <source>
        <dbReference type="ARBA" id="ARBA00022679"/>
    </source>
</evidence>
<dbReference type="InterPro" id="IPR018022">
    <property type="entry name" value="IPT"/>
</dbReference>
<dbReference type="EMBL" id="FUWO01000011">
    <property type="protein sequence ID" value="SJZ63985.1"/>
    <property type="molecule type" value="Genomic_DNA"/>
</dbReference>
<dbReference type="GO" id="GO:0052381">
    <property type="term" value="F:tRNA dimethylallyltransferase activity"/>
    <property type="evidence" value="ECO:0007669"/>
    <property type="project" value="UniProtKB-UniRule"/>
</dbReference>
<dbReference type="Pfam" id="PF01715">
    <property type="entry name" value="IPPT"/>
    <property type="match status" value="1"/>
</dbReference>
<comment type="catalytic activity">
    <reaction evidence="9 10 11">
        <text>adenosine(37) in tRNA + dimethylallyl diphosphate = N(6)-dimethylallyladenosine(37) in tRNA + diphosphate</text>
        <dbReference type="Rhea" id="RHEA:26482"/>
        <dbReference type="Rhea" id="RHEA-COMP:10162"/>
        <dbReference type="Rhea" id="RHEA-COMP:10375"/>
        <dbReference type="ChEBI" id="CHEBI:33019"/>
        <dbReference type="ChEBI" id="CHEBI:57623"/>
        <dbReference type="ChEBI" id="CHEBI:74411"/>
        <dbReference type="ChEBI" id="CHEBI:74415"/>
        <dbReference type="EC" id="2.5.1.75"/>
    </reaction>
</comment>
<keyword evidence="7 10" id="KW-0067">ATP-binding</keyword>
<sequence length="318" mass="36227">MSSELTKIPIVVIGGPTAVGKTALSIEVAKAFNGEIINGDSLQVYRKLNIGTGKVTPEEMEGIPHHLLDILNPDESFDASKFKELATQAILEIHQRGKLPIIVGGTGLYLEGLLYGLGFGGNKSEDDQIRKALENQAATISDNDFWELLNQKDPTAAQKIPPQNTRRIIRALEVIATTGKLFSEQEEHQVQTKVFDSCLLVLDMPREQLYERINQRVDLMIEQGLETEVKQMYQQFDGELVNGMKGIGYKEWWAYFEGHLSQETVINQIKQNSRRYAKRQLTWFRNRLKDAHWIDARQSWQEVQPLITAHLKKERNTQ</sequence>
<comment type="cofactor">
    <cofactor evidence="1 10">
        <name>Mg(2+)</name>
        <dbReference type="ChEBI" id="CHEBI:18420"/>
    </cofactor>
</comment>
<name>A0A1T4MAP5_9LACT</name>
<dbReference type="Gene3D" id="1.10.20.140">
    <property type="match status" value="1"/>
</dbReference>
<evidence type="ECO:0000313" key="14">
    <source>
        <dbReference type="EMBL" id="SJZ63985.1"/>
    </source>
</evidence>
<dbReference type="EC" id="2.5.1.75" evidence="10"/>
<dbReference type="InterPro" id="IPR027417">
    <property type="entry name" value="P-loop_NTPase"/>
</dbReference>
<dbReference type="Proteomes" id="UP000189941">
    <property type="component" value="Unassembled WGS sequence"/>
</dbReference>
<dbReference type="AlphaFoldDB" id="A0A1T4MAP5"/>
<evidence type="ECO:0000256" key="5">
    <source>
        <dbReference type="ARBA" id="ARBA00022694"/>
    </source>
</evidence>
<dbReference type="SUPFAM" id="SSF52540">
    <property type="entry name" value="P-loop containing nucleoside triphosphate hydrolases"/>
    <property type="match status" value="2"/>
</dbReference>
<dbReference type="GO" id="GO:0005524">
    <property type="term" value="F:ATP binding"/>
    <property type="evidence" value="ECO:0007669"/>
    <property type="project" value="UniProtKB-UniRule"/>
</dbReference>
<comment type="similarity">
    <text evidence="3 10 13">Belongs to the IPP transferase family.</text>
</comment>
<comment type="function">
    <text evidence="2 10 12">Catalyzes the transfer of a dimethylallyl group onto the adenine at position 37 in tRNAs that read codons beginning with uridine, leading to the formation of N6-(dimethylallyl)adenosine (i(6)A).</text>
</comment>
<evidence type="ECO:0000256" key="12">
    <source>
        <dbReference type="RuleBase" id="RU003784"/>
    </source>
</evidence>
<feature type="site" description="Interaction with substrate tRNA" evidence="10">
    <location>
        <position position="106"/>
    </location>
</feature>
<feature type="binding site" evidence="10">
    <location>
        <begin position="15"/>
        <end position="22"/>
    </location>
    <ligand>
        <name>ATP</name>
        <dbReference type="ChEBI" id="CHEBI:30616"/>
    </ligand>
</feature>
<gene>
    <name evidence="10" type="primary">miaA</name>
    <name evidence="14" type="ORF">SAMN02746011_01370</name>
</gene>
<evidence type="ECO:0000256" key="6">
    <source>
        <dbReference type="ARBA" id="ARBA00022741"/>
    </source>
</evidence>
<keyword evidence="4 10" id="KW-0808">Transferase</keyword>
<feature type="site" description="Interaction with substrate tRNA" evidence="10">
    <location>
        <position position="130"/>
    </location>
</feature>